<evidence type="ECO:0000313" key="1">
    <source>
        <dbReference type="EMBL" id="DAF56239.1"/>
    </source>
</evidence>
<accession>A0A8S5SZW4</accession>
<protein>
    <submittedName>
        <fullName evidence="1">Uncharacterized protein</fullName>
    </submittedName>
</protein>
<reference evidence="1" key="1">
    <citation type="journal article" date="2021" name="Proc. Natl. Acad. Sci. U.S.A.">
        <title>A Catalog of Tens of Thousands of Viruses from Human Metagenomes Reveals Hidden Associations with Chronic Diseases.</title>
        <authorList>
            <person name="Tisza M.J."/>
            <person name="Buck C.B."/>
        </authorList>
    </citation>
    <scope>NUCLEOTIDE SEQUENCE</scope>
    <source>
        <strain evidence="1">Ctxqo3</strain>
    </source>
</reference>
<name>A0A8S5SZW4_9CAUD</name>
<organism evidence="1">
    <name type="scientific">Podoviridae sp. ctxqo3</name>
    <dbReference type="NCBI Taxonomy" id="2827755"/>
    <lineage>
        <taxon>Viruses</taxon>
        <taxon>Duplodnaviria</taxon>
        <taxon>Heunggongvirae</taxon>
        <taxon>Uroviricota</taxon>
        <taxon>Caudoviricetes</taxon>
    </lineage>
</organism>
<sequence>MKILSVGKKWNSYHLCSRKGGNGSTALVYPLSGIKYLYSINSSDFAKKQLSNLPINQF</sequence>
<proteinExistence type="predicted"/>
<dbReference type="EMBL" id="BK032710">
    <property type="protein sequence ID" value="DAF56239.1"/>
    <property type="molecule type" value="Genomic_DNA"/>
</dbReference>